<evidence type="ECO:0000256" key="2">
    <source>
        <dbReference type="ARBA" id="ARBA00022475"/>
    </source>
</evidence>
<keyword evidence="4 6" id="KW-1133">Transmembrane helix</keyword>
<evidence type="ECO:0000313" key="7">
    <source>
        <dbReference type="EMBL" id="SDI47087.1"/>
    </source>
</evidence>
<feature type="transmembrane region" description="Helical" evidence="6">
    <location>
        <begin position="302"/>
        <end position="324"/>
    </location>
</feature>
<dbReference type="GO" id="GO:0044341">
    <property type="term" value="P:sodium-dependent phosphate transport"/>
    <property type="evidence" value="ECO:0007669"/>
    <property type="project" value="InterPro"/>
</dbReference>
<feature type="transmembrane region" description="Helical" evidence="6">
    <location>
        <begin position="29"/>
        <end position="51"/>
    </location>
</feature>
<evidence type="ECO:0000256" key="5">
    <source>
        <dbReference type="ARBA" id="ARBA00023136"/>
    </source>
</evidence>
<dbReference type="Proteomes" id="UP000199340">
    <property type="component" value="Unassembled WGS sequence"/>
</dbReference>
<dbReference type="RefSeq" id="WP_090028010.1">
    <property type="nucleotide sequence ID" value="NZ_FNEB01000003.1"/>
</dbReference>
<feature type="transmembrane region" description="Helical" evidence="6">
    <location>
        <begin position="234"/>
        <end position="256"/>
    </location>
</feature>
<feature type="transmembrane region" description="Helical" evidence="6">
    <location>
        <begin position="200"/>
        <end position="228"/>
    </location>
</feature>
<comment type="subcellular location">
    <subcellularLocation>
        <location evidence="1">Cell membrane</location>
        <topology evidence="1">Multi-pass membrane protein</topology>
    </subcellularLocation>
</comment>
<accession>A0A1G8KUS5</accession>
<dbReference type="InterPro" id="IPR003841">
    <property type="entry name" value="Na/Pi_transpt"/>
</dbReference>
<dbReference type="EMBL" id="FNEB01000003">
    <property type="protein sequence ID" value="SDI47087.1"/>
    <property type="molecule type" value="Genomic_DNA"/>
</dbReference>
<protein>
    <submittedName>
        <fullName evidence="7">Phosphate:Na+ symporter</fullName>
    </submittedName>
</protein>
<feature type="transmembrane region" description="Helical" evidence="6">
    <location>
        <begin position="107"/>
        <end position="130"/>
    </location>
</feature>
<proteinExistence type="predicted"/>
<dbReference type="OrthoDB" id="9763003at2"/>
<sequence length="555" mass="58245">MHGPCRALRTGTAKGKIGPCRDKGPMDHVLSLIGGVGMFLLGMEVMTAALRDAAGRDLRAVLARFTTTPMRGVLTGAGATAIIQSSSATTVMTVGFVGAGLLSMPQALGVIFGANIGTTATGWLVSILGFKLQLDAVAMAALLPASLMVLLGRGAVARAGRVAAGLCLLLVALALMQNGAADLTEQLTPERLPGPTLAGLLFLAGLGVAVTVLMQSSSAALALALVLLDSGALALIQAAAIVLGMNVGTTFTAILASVGGSKPMRQTAVANLLFNIGTFAVAFPVVWLAAGWITDFGADHDAMTILLAMHTGFNVLGVAMFLPLTARFADFVARLVPERKEPPLVSLDRSMLRDPETALVAAQVAADKIAARLFGALGGALAGHPDFRGLSALGPCDTAVEELRNFLQNIRLPEGRKSAEAVYSALLHQLDHLVRMRARVESRGYFTALMDDRALRRPALAIGACLRRLGEGPSTQEAARLARLQALLDHRQARHRRGLLLGEHAGLYSLADVFSHTDAMRWLLRTLHHAVRVADYQAQAREGLSAAPERAADRD</sequence>
<evidence type="ECO:0000256" key="3">
    <source>
        <dbReference type="ARBA" id="ARBA00022692"/>
    </source>
</evidence>
<reference evidence="7 8" key="1">
    <citation type="submission" date="2016-10" db="EMBL/GenBank/DDBJ databases">
        <authorList>
            <person name="de Groot N.N."/>
        </authorList>
    </citation>
    <scope>NUCLEOTIDE SEQUENCE [LARGE SCALE GENOMIC DNA]</scope>
    <source>
        <strain evidence="7 8">DSM 28010</strain>
    </source>
</reference>
<evidence type="ECO:0000313" key="8">
    <source>
        <dbReference type="Proteomes" id="UP000199340"/>
    </source>
</evidence>
<evidence type="ECO:0000256" key="6">
    <source>
        <dbReference type="SAM" id="Phobius"/>
    </source>
</evidence>
<feature type="transmembrane region" description="Helical" evidence="6">
    <location>
        <begin position="137"/>
        <end position="156"/>
    </location>
</feature>
<dbReference type="NCBIfam" id="NF037997">
    <property type="entry name" value="Na_Pi_symport"/>
    <property type="match status" value="1"/>
</dbReference>
<dbReference type="GO" id="GO:0005886">
    <property type="term" value="C:plasma membrane"/>
    <property type="evidence" value="ECO:0007669"/>
    <property type="project" value="UniProtKB-SubCell"/>
</dbReference>
<dbReference type="GO" id="GO:0005436">
    <property type="term" value="F:sodium:phosphate symporter activity"/>
    <property type="evidence" value="ECO:0007669"/>
    <property type="project" value="InterPro"/>
</dbReference>
<gene>
    <name evidence="7" type="ORF">SAMN05421850_10343</name>
</gene>
<keyword evidence="8" id="KW-1185">Reference proteome</keyword>
<dbReference type="PANTHER" id="PTHR10010">
    <property type="entry name" value="SOLUTE CARRIER FAMILY 34 SODIUM PHOSPHATE , MEMBER 2-RELATED"/>
    <property type="match status" value="1"/>
</dbReference>
<keyword evidence="3 6" id="KW-0812">Transmembrane</keyword>
<keyword evidence="5 6" id="KW-0472">Membrane</keyword>
<feature type="transmembrane region" description="Helical" evidence="6">
    <location>
        <begin position="268"/>
        <end position="290"/>
    </location>
</feature>
<evidence type="ECO:0000256" key="4">
    <source>
        <dbReference type="ARBA" id="ARBA00022989"/>
    </source>
</evidence>
<name>A0A1G8KUS5_9RHOB</name>
<organism evidence="7 8">
    <name type="scientific">Lutimaribacter saemankumensis</name>
    <dbReference type="NCBI Taxonomy" id="490829"/>
    <lineage>
        <taxon>Bacteria</taxon>
        <taxon>Pseudomonadati</taxon>
        <taxon>Pseudomonadota</taxon>
        <taxon>Alphaproteobacteria</taxon>
        <taxon>Rhodobacterales</taxon>
        <taxon>Roseobacteraceae</taxon>
        <taxon>Lutimaribacter</taxon>
    </lineage>
</organism>
<dbReference type="AlphaFoldDB" id="A0A1G8KUS5"/>
<feature type="transmembrane region" description="Helical" evidence="6">
    <location>
        <begin position="162"/>
        <end position="180"/>
    </location>
</feature>
<evidence type="ECO:0000256" key="1">
    <source>
        <dbReference type="ARBA" id="ARBA00004651"/>
    </source>
</evidence>
<dbReference type="PANTHER" id="PTHR10010:SF46">
    <property type="entry name" value="SODIUM-DEPENDENT PHOSPHATE TRANSPORT PROTEIN 2B"/>
    <property type="match status" value="1"/>
</dbReference>
<keyword evidence="2" id="KW-1003">Cell membrane</keyword>
<dbReference type="Pfam" id="PF02690">
    <property type="entry name" value="Na_Pi_cotrans"/>
    <property type="match status" value="2"/>
</dbReference>
<dbReference type="STRING" id="490829.SAMN05421850_10343"/>
<feature type="transmembrane region" description="Helical" evidence="6">
    <location>
        <begin position="72"/>
        <end position="101"/>
    </location>
</feature>